<protein>
    <submittedName>
        <fullName evidence="1">Uncharacterized protein</fullName>
    </submittedName>
</protein>
<reference evidence="1" key="1">
    <citation type="submission" date="2015-10" db="EMBL/GenBank/DDBJ databases">
        <authorList>
            <person name="Gilbert D.G."/>
        </authorList>
    </citation>
    <scope>NUCLEOTIDE SEQUENCE</scope>
    <source>
        <strain evidence="1">Phyl III-seqv23</strain>
    </source>
</reference>
<proteinExistence type="predicted"/>
<name>A0A0S4TTX2_RALSL</name>
<organism evidence="1">
    <name type="scientific">Ralstonia solanacearum</name>
    <name type="common">Pseudomonas solanacearum</name>
    <dbReference type="NCBI Taxonomy" id="305"/>
    <lineage>
        <taxon>Bacteria</taxon>
        <taxon>Pseudomonadati</taxon>
        <taxon>Pseudomonadota</taxon>
        <taxon>Betaproteobacteria</taxon>
        <taxon>Burkholderiales</taxon>
        <taxon>Burkholderiaceae</taxon>
        <taxon>Ralstonia</taxon>
        <taxon>Ralstonia solanacearum species complex</taxon>
    </lineage>
</organism>
<accession>A0A0S4TTX2</accession>
<evidence type="ECO:0000313" key="1">
    <source>
        <dbReference type="EMBL" id="CUV13269.1"/>
    </source>
</evidence>
<gene>
    <name evidence="1" type="ORF">RUN39_v1_550004</name>
</gene>
<sequence length="122" mass="12164">MSGGFGVAISLNSNGAACSVTANASGSRGKGDGSDVSWANTHVSAGNTLTLESGGNTNLLGAVDNGKQVVANVGGDLNIESLQDTSKYYSKYQSISGSVTVGYGFSASPSQQKIDQGGPPPF</sequence>
<dbReference type="EMBL" id="LN899819">
    <property type="protein sequence ID" value="CUV13269.1"/>
    <property type="molecule type" value="Genomic_DNA"/>
</dbReference>
<dbReference type="GO" id="GO:0003824">
    <property type="term" value="F:catalytic activity"/>
    <property type="evidence" value="ECO:0007669"/>
    <property type="project" value="UniProtKB-ARBA"/>
</dbReference>
<dbReference type="Pfam" id="PF13332">
    <property type="entry name" value="Fil_haemagg_2"/>
    <property type="match status" value="1"/>
</dbReference>
<dbReference type="AlphaFoldDB" id="A0A0S4TTX2"/>
<dbReference type="InterPro" id="IPR025157">
    <property type="entry name" value="Hemagglutinin_rpt"/>
</dbReference>